<evidence type="ECO:0000313" key="2">
    <source>
        <dbReference type="Proteomes" id="UP000288096"/>
    </source>
</evidence>
<sequence length="63" mass="7425">MPNPFDWPQSGQTQVMPLQESPQTLSFMQSWHMVNPHRHCQLNAVVLPQQWHGICLARRRFSL</sequence>
<dbReference type="Proteomes" id="UP000288096">
    <property type="component" value="Unassembled WGS sequence"/>
</dbReference>
<name>A0A401G439_9BACT</name>
<dbReference type="AlphaFoldDB" id="A0A401G439"/>
<organism evidence="1 2">
    <name type="scientific">Desulfonema ishimotonii</name>
    <dbReference type="NCBI Taxonomy" id="45657"/>
    <lineage>
        <taxon>Bacteria</taxon>
        <taxon>Pseudomonadati</taxon>
        <taxon>Thermodesulfobacteriota</taxon>
        <taxon>Desulfobacteria</taxon>
        <taxon>Desulfobacterales</taxon>
        <taxon>Desulfococcaceae</taxon>
        <taxon>Desulfonema</taxon>
    </lineage>
</organism>
<proteinExistence type="predicted"/>
<comment type="caution">
    <text evidence="1">The sequence shown here is derived from an EMBL/GenBank/DDBJ whole genome shotgun (WGS) entry which is preliminary data.</text>
</comment>
<reference evidence="2" key="2">
    <citation type="submission" date="2019-01" db="EMBL/GenBank/DDBJ databases">
        <title>Genome sequence of Desulfonema ishimotonii strain Tokyo 01.</title>
        <authorList>
            <person name="Fukui M."/>
        </authorList>
    </citation>
    <scope>NUCLEOTIDE SEQUENCE [LARGE SCALE GENOMIC DNA]</scope>
    <source>
        <strain evidence="2">Tokyo 01</strain>
    </source>
</reference>
<accession>A0A401G439</accession>
<keyword evidence="2" id="KW-1185">Reference proteome</keyword>
<dbReference type="EMBL" id="BEXT01000001">
    <property type="protein sequence ID" value="GBC63885.1"/>
    <property type="molecule type" value="Genomic_DNA"/>
</dbReference>
<evidence type="ECO:0000313" key="1">
    <source>
        <dbReference type="EMBL" id="GBC63885.1"/>
    </source>
</evidence>
<gene>
    <name evidence="1" type="ORF">DENIS_4884</name>
</gene>
<protein>
    <submittedName>
        <fullName evidence="1">Uncharacterized protein</fullName>
    </submittedName>
</protein>
<reference evidence="2" key="1">
    <citation type="submission" date="2017-11" db="EMBL/GenBank/DDBJ databases">
        <authorList>
            <person name="Watanabe M."/>
            <person name="Kojima H."/>
        </authorList>
    </citation>
    <scope>NUCLEOTIDE SEQUENCE [LARGE SCALE GENOMIC DNA]</scope>
    <source>
        <strain evidence="2">Tokyo 01</strain>
    </source>
</reference>